<proteinExistence type="predicted"/>
<evidence type="ECO:0000313" key="1">
    <source>
        <dbReference type="EMBL" id="JAH64469.1"/>
    </source>
</evidence>
<dbReference type="EMBL" id="GBXM01044108">
    <property type="protein sequence ID" value="JAH64469.1"/>
    <property type="molecule type" value="Transcribed_RNA"/>
</dbReference>
<name>A0A0E9UF40_ANGAN</name>
<protein>
    <submittedName>
        <fullName evidence="1">Uncharacterized protein</fullName>
    </submittedName>
</protein>
<sequence>MYNRGEIDEYNVYFFFYNFDRVYLRFATVPAK</sequence>
<accession>A0A0E9UF40</accession>
<reference evidence="1" key="1">
    <citation type="submission" date="2014-11" db="EMBL/GenBank/DDBJ databases">
        <authorList>
            <person name="Amaro Gonzalez C."/>
        </authorList>
    </citation>
    <scope>NUCLEOTIDE SEQUENCE</scope>
</reference>
<reference evidence="1" key="2">
    <citation type="journal article" date="2015" name="Fish Shellfish Immunol.">
        <title>Early steps in the European eel (Anguilla anguilla)-Vibrio vulnificus interaction in the gills: Role of the RtxA13 toxin.</title>
        <authorList>
            <person name="Callol A."/>
            <person name="Pajuelo D."/>
            <person name="Ebbesson L."/>
            <person name="Teles M."/>
            <person name="MacKenzie S."/>
            <person name="Amaro C."/>
        </authorList>
    </citation>
    <scope>NUCLEOTIDE SEQUENCE</scope>
</reference>
<organism evidence="1">
    <name type="scientific">Anguilla anguilla</name>
    <name type="common">European freshwater eel</name>
    <name type="synonym">Muraena anguilla</name>
    <dbReference type="NCBI Taxonomy" id="7936"/>
    <lineage>
        <taxon>Eukaryota</taxon>
        <taxon>Metazoa</taxon>
        <taxon>Chordata</taxon>
        <taxon>Craniata</taxon>
        <taxon>Vertebrata</taxon>
        <taxon>Euteleostomi</taxon>
        <taxon>Actinopterygii</taxon>
        <taxon>Neopterygii</taxon>
        <taxon>Teleostei</taxon>
        <taxon>Anguilliformes</taxon>
        <taxon>Anguillidae</taxon>
        <taxon>Anguilla</taxon>
    </lineage>
</organism>
<dbReference type="AlphaFoldDB" id="A0A0E9UF40"/>